<dbReference type="GO" id="GO:0016747">
    <property type="term" value="F:acyltransferase activity, transferring groups other than amino-acyl groups"/>
    <property type="evidence" value="ECO:0007669"/>
    <property type="project" value="InterPro"/>
</dbReference>
<dbReference type="EMBL" id="UFWZ01000001">
    <property type="protein sequence ID" value="SUY46317.1"/>
    <property type="molecule type" value="Genomic_DNA"/>
</dbReference>
<sequence length="196" mass="22390">MDKSIRDAQDSDCDIIAELIYTTESNPEEVWRGSNKEENLELIKYLIKNHDSRYSCRFAKVAEYKGEVVGVLVLIPYNKLGYSNIKTSVAILKKLKGINQKFKFIISELKFITVKECDKGDLYIANIAVAEKAKGLHIGKLLMDHAETLAKTNKYSRCTLLAKDAYVAEFYKKIDYSLIYNKKVFGTEIIKMAKLI</sequence>
<reference evidence="2 3" key="1">
    <citation type="submission" date="2018-06" db="EMBL/GenBank/DDBJ databases">
        <authorList>
            <consortium name="Pathogen Informatics"/>
            <person name="Doyle S."/>
        </authorList>
    </citation>
    <scope>NUCLEOTIDE SEQUENCE [LARGE SCALE GENOMIC DNA]</scope>
    <source>
        <strain evidence="2 3">NCTC9836</strain>
    </source>
</reference>
<dbReference type="Proteomes" id="UP000254664">
    <property type="component" value="Unassembled WGS sequence"/>
</dbReference>
<dbReference type="AlphaFoldDB" id="A0A381J5B2"/>
<accession>A0A381J5B2</accession>
<feature type="domain" description="N-acetyltransferase" evidence="1">
    <location>
        <begin position="3"/>
        <end position="196"/>
    </location>
</feature>
<organism evidence="2 3">
    <name type="scientific">Clostridium putrefaciens</name>
    <dbReference type="NCBI Taxonomy" id="99675"/>
    <lineage>
        <taxon>Bacteria</taxon>
        <taxon>Bacillati</taxon>
        <taxon>Bacillota</taxon>
        <taxon>Clostridia</taxon>
        <taxon>Eubacteriales</taxon>
        <taxon>Clostridiaceae</taxon>
        <taxon>Clostridium</taxon>
    </lineage>
</organism>
<dbReference type="Gene3D" id="3.40.630.30">
    <property type="match status" value="1"/>
</dbReference>
<dbReference type="Pfam" id="PF00583">
    <property type="entry name" value="Acetyltransf_1"/>
    <property type="match status" value="1"/>
</dbReference>
<keyword evidence="3" id="KW-1185">Reference proteome</keyword>
<proteinExistence type="predicted"/>
<dbReference type="RefSeq" id="WP_115640493.1">
    <property type="nucleotide sequence ID" value="NZ_UFWZ01000001.1"/>
</dbReference>
<evidence type="ECO:0000259" key="1">
    <source>
        <dbReference type="PROSITE" id="PS51186"/>
    </source>
</evidence>
<dbReference type="PROSITE" id="PS51186">
    <property type="entry name" value="GNAT"/>
    <property type="match status" value="1"/>
</dbReference>
<name>A0A381J5B2_9CLOT</name>
<dbReference type="SUPFAM" id="SSF55729">
    <property type="entry name" value="Acyl-CoA N-acyltransferases (Nat)"/>
    <property type="match status" value="1"/>
</dbReference>
<evidence type="ECO:0000313" key="2">
    <source>
        <dbReference type="EMBL" id="SUY46317.1"/>
    </source>
</evidence>
<protein>
    <submittedName>
        <fullName evidence="2">GNAT family acetyltransferase</fullName>
    </submittedName>
</protein>
<dbReference type="InterPro" id="IPR016181">
    <property type="entry name" value="Acyl_CoA_acyltransferase"/>
</dbReference>
<keyword evidence="2" id="KW-0808">Transferase</keyword>
<dbReference type="OrthoDB" id="1904101at2"/>
<dbReference type="InterPro" id="IPR000182">
    <property type="entry name" value="GNAT_dom"/>
</dbReference>
<gene>
    <name evidence="2" type="ORF">NCTC9836_00702</name>
</gene>
<dbReference type="CDD" id="cd04301">
    <property type="entry name" value="NAT_SF"/>
    <property type="match status" value="1"/>
</dbReference>
<evidence type="ECO:0000313" key="3">
    <source>
        <dbReference type="Proteomes" id="UP000254664"/>
    </source>
</evidence>